<dbReference type="GO" id="GO:0016616">
    <property type="term" value="F:oxidoreductase activity, acting on the CH-OH group of donors, NAD or NADP as acceptor"/>
    <property type="evidence" value="ECO:0007669"/>
    <property type="project" value="TreeGrafter"/>
</dbReference>
<evidence type="ECO:0000256" key="3">
    <source>
        <dbReference type="RuleBase" id="RU000363"/>
    </source>
</evidence>
<dbReference type="PANTHER" id="PTHR24322:SF736">
    <property type="entry name" value="RETINOL DEHYDROGENASE 10"/>
    <property type="match status" value="1"/>
</dbReference>
<proteinExistence type="inferred from homology"/>
<reference evidence="4" key="1">
    <citation type="journal article" date="2021" name="Nat. Microbiol.">
        <title>Cocultivation of an ultrasmall environmental parasitic bacterium with lytic ability against bacteria associated with wastewater foams.</title>
        <authorList>
            <person name="Batinovic S."/>
            <person name="Rose J.J.A."/>
            <person name="Ratcliffe J."/>
            <person name="Seviour R.J."/>
            <person name="Petrovski S."/>
        </authorList>
    </citation>
    <scope>NUCLEOTIDE SEQUENCE</scope>
    <source>
        <strain evidence="4">CON44</strain>
    </source>
</reference>
<name>A0A857MDG3_9ACTN</name>
<keyword evidence="2" id="KW-0560">Oxidoreductase</keyword>
<accession>A0A857MDG3</accession>
<dbReference type="InterPro" id="IPR036291">
    <property type="entry name" value="NAD(P)-bd_dom_sf"/>
</dbReference>
<dbReference type="RefSeq" id="WP_005192364.1">
    <property type="nucleotide sequence ID" value="NZ_CP045804.1"/>
</dbReference>
<evidence type="ECO:0000256" key="2">
    <source>
        <dbReference type="ARBA" id="ARBA00023002"/>
    </source>
</evidence>
<sequence length="282" mass="29627">MSQRWARPGDDAGHTVAGKVVAITGGARGIGLWTAQLLIRSGAVVAIGDVDAEAVAKAAANVGITGGHVDVTDRESFAAWLDEVEDRHGPIDVLINNAGIMPAGAFLDLDPAIIRRTVEIDLLGVYTGSQLAARRMAARGSGHIINIASVAGRLATPGLAVYNGVKAGVIEFSEALDAELESQGVRVSAVLPTFTRTGLISGLRTTAVVKVIEPESVARIIMKTVARPRVRVAAPRSMGWVHGNAMIPAGIKRRIRRVTGLGNSFLDYDADARAGYSRRIAQ</sequence>
<evidence type="ECO:0000313" key="4">
    <source>
        <dbReference type="EMBL" id="QHN40514.1"/>
    </source>
</evidence>
<dbReference type="NCBIfam" id="NF005878">
    <property type="entry name" value="PRK07825.1"/>
    <property type="match status" value="1"/>
</dbReference>
<evidence type="ECO:0000256" key="1">
    <source>
        <dbReference type="ARBA" id="ARBA00006484"/>
    </source>
</evidence>
<dbReference type="AlphaFoldDB" id="A0A857MDG3"/>
<dbReference type="Gene3D" id="3.40.50.720">
    <property type="entry name" value="NAD(P)-binding Rossmann-like Domain"/>
    <property type="match status" value="1"/>
</dbReference>
<dbReference type="EMBL" id="CP045810">
    <property type="protein sequence ID" value="QHN40514.1"/>
    <property type="molecule type" value="Genomic_DNA"/>
</dbReference>
<comment type="similarity">
    <text evidence="1 3">Belongs to the short-chain dehydrogenases/reductases (SDR) family.</text>
</comment>
<dbReference type="Pfam" id="PF00106">
    <property type="entry name" value="adh_short"/>
    <property type="match status" value="1"/>
</dbReference>
<dbReference type="SUPFAM" id="SSF51735">
    <property type="entry name" value="NAD(P)-binding Rossmann-fold domains"/>
    <property type="match status" value="1"/>
</dbReference>
<dbReference type="PRINTS" id="PR00080">
    <property type="entry name" value="SDRFAMILY"/>
</dbReference>
<gene>
    <name evidence="4" type="ORF">GII30_16410</name>
</gene>
<dbReference type="PRINTS" id="PR00081">
    <property type="entry name" value="GDHRDH"/>
</dbReference>
<organism evidence="4">
    <name type="scientific">Gordonia amarae</name>
    <dbReference type="NCBI Taxonomy" id="36821"/>
    <lineage>
        <taxon>Bacteria</taxon>
        <taxon>Bacillati</taxon>
        <taxon>Actinomycetota</taxon>
        <taxon>Actinomycetes</taxon>
        <taxon>Mycobacteriales</taxon>
        <taxon>Gordoniaceae</taxon>
        <taxon>Gordonia</taxon>
    </lineage>
</organism>
<dbReference type="PANTHER" id="PTHR24322">
    <property type="entry name" value="PKSB"/>
    <property type="match status" value="1"/>
</dbReference>
<dbReference type="InterPro" id="IPR002347">
    <property type="entry name" value="SDR_fam"/>
</dbReference>
<protein>
    <submittedName>
        <fullName evidence="4">SDR family NAD(P)-dependent oxidoreductase</fullName>
    </submittedName>
</protein>